<evidence type="ECO:0000313" key="2">
    <source>
        <dbReference type="EMBL" id="KAF6277109.1"/>
    </source>
</evidence>
<feature type="region of interest" description="Disordered" evidence="1">
    <location>
        <begin position="1"/>
        <end position="43"/>
    </location>
</feature>
<feature type="compositionally biased region" description="Basic and acidic residues" evidence="1">
    <location>
        <begin position="32"/>
        <end position="43"/>
    </location>
</feature>
<dbReference type="EMBL" id="JABWUV010000025">
    <property type="protein sequence ID" value="KAF6277109.1"/>
    <property type="molecule type" value="Genomic_DNA"/>
</dbReference>
<evidence type="ECO:0000256" key="1">
    <source>
        <dbReference type="SAM" id="MobiDB-lite"/>
    </source>
</evidence>
<name>A0A7J7RLV5_MYOMY</name>
<comment type="caution">
    <text evidence="2">The sequence shown here is derived from an EMBL/GenBank/DDBJ whole genome shotgun (WGS) entry which is preliminary data.</text>
</comment>
<protein>
    <submittedName>
        <fullName evidence="2">Uncharacterized protein</fullName>
    </submittedName>
</protein>
<evidence type="ECO:0000313" key="3">
    <source>
        <dbReference type="Proteomes" id="UP000527355"/>
    </source>
</evidence>
<gene>
    <name evidence="2" type="ORF">mMyoMyo1_010284</name>
</gene>
<reference evidence="2 3" key="1">
    <citation type="journal article" date="2020" name="Nature">
        <title>Six reference-quality genomes reveal evolution of bat adaptations.</title>
        <authorList>
            <person name="Jebb D."/>
            <person name="Huang Z."/>
            <person name="Pippel M."/>
            <person name="Hughes G.M."/>
            <person name="Lavrichenko K."/>
            <person name="Devanna P."/>
            <person name="Winkler S."/>
            <person name="Jermiin L.S."/>
            <person name="Skirmuntt E.C."/>
            <person name="Katzourakis A."/>
            <person name="Burkitt-Gray L."/>
            <person name="Ray D.A."/>
            <person name="Sullivan K.A.M."/>
            <person name="Roscito J.G."/>
            <person name="Kirilenko B.M."/>
            <person name="Davalos L.M."/>
            <person name="Corthals A.P."/>
            <person name="Power M.L."/>
            <person name="Jones G."/>
            <person name="Ransome R.D."/>
            <person name="Dechmann D.K.N."/>
            <person name="Locatelli A.G."/>
            <person name="Puechmaille S.J."/>
            <person name="Fedrigo O."/>
            <person name="Jarvis E.D."/>
            <person name="Hiller M."/>
            <person name="Vernes S.C."/>
            <person name="Myers E.W."/>
            <person name="Teeling E.C."/>
        </authorList>
    </citation>
    <scope>NUCLEOTIDE SEQUENCE [LARGE SCALE GENOMIC DNA]</scope>
    <source>
        <strain evidence="2">MMyoMyo1</strain>
        <tissue evidence="2">Flight muscle</tissue>
    </source>
</reference>
<organism evidence="2 3">
    <name type="scientific">Myotis myotis</name>
    <name type="common">Greater mouse-eared bat</name>
    <name type="synonym">Vespertilio myotis</name>
    <dbReference type="NCBI Taxonomy" id="51298"/>
    <lineage>
        <taxon>Eukaryota</taxon>
        <taxon>Metazoa</taxon>
        <taxon>Chordata</taxon>
        <taxon>Craniata</taxon>
        <taxon>Vertebrata</taxon>
        <taxon>Euteleostomi</taxon>
        <taxon>Mammalia</taxon>
        <taxon>Eutheria</taxon>
        <taxon>Laurasiatheria</taxon>
        <taxon>Chiroptera</taxon>
        <taxon>Yangochiroptera</taxon>
        <taxon>Vespertilionidae</taxon>
        <taxon>Myotis</taxon>
    </lineage>
</organism>
<proteinExistence type="predicted"/>
<accession>A0A7J7RLV5</accession>
<sequence>MAAEAERLVAPQEPAARTQHLCLQPHAGRRSSRSEDGFGLERRGQRFNQPALCDRAGLVFHRSSARACAHPPELCPVLRTFLQPPVAVPRTSGSLTWTHGHSPGHRLTCIYRSWRSGGWRIYDIELV</sequence>
<dbReference type="AlphaFoldDB" id="A0A7J7RLV5"/>
<dbReference type="Proteomes" id="UP000527355">
    <property type="component" value="Unassembled WGS sequence"/>
</dbReference>
<keyword evidence="3" id="KW-1185">Reference proteome</keyword>